<keyword evidence="4" id="KW-1185">Reference proteome</keyword>
<keyword evidence="1" id="KW-0175">Coiled coil</keyword>
<feature type="coiled-coil region" evidence="1">
    <location>
        <begin position="222"/>
        <end position="258"/>
    </location>
</feature>
<evidence type="ECO:0000313" key="4">
    <source>
        <dbReference type="Proteomes" id="UP000028607"/>
    </source>
</evidence>
<protein>
    <submittedName>
        <fullName evidence="3">Plasmid recombination enzyme type 1</fullName>
    </submittedName>
</protein>
<feature type="region of interest" description="Disordered" evidence="2">
    <location>
        <begin position="266"/>
        <end position="312"/>
    </location>
</feature>
<evidence type="ECO:0000256" key="2">
    <source>
        <dbReference type="SAM" id="MobiDB-lite"/>
    </source>
</evidence>
<sequence length="504" mass="56625">MKDLVTPPADVARSNPRAASTRVQTCTLSKARSQRAHDYRLGHIPAYVDQTKLRDNRVLIRLRPLTQVRAENARLREQAGHQRKMKSNAAVVLRGVITFGVLAARDFMKLSPKRQNRAFKKLARSLAKKFATRVESLVVHLDETTIHAHFMLRAYDRFGHALSDKIKRDVTVSIQDLTHRVLARFCPKIERGHRKLDRLAAGADYVDTLHRSVRKLHQDLPREIAEREAKLAALEIAKAELQAEIEEGRKDLDRLSETQRAERIALASRETEMEARAREIDARDADVRAQEEKQQEREDGLDRREASIDKDKADLARERQAQLLAADQLVKQEEEIEVVRAEAKKTQSTYGAALAAMEGALAEISGGTLRRDPATGKLVMRDASLLRALPEELRVGLLRPVRGLVDIRSRVDQRSRELDRRGRDFEEKQAAVGEVITALAEGRAEISRGAIVMRDMPVSLKALGRKKEDWMIQAVLDLIVRAGEVGGGGLQPSRDDEIDGPGFG</sequence>
<dbReference type="STRING" id="1317124.DW2_00050"/>
<dbReference type="CDD" id="cd17242">
    <property type="entry name" value="MobM_relaxase"/>
    <property type="match status" value="1"/>
</dbReference>
<dbReference type="Proteomes" id="UP000028607">
    <property type="component" value="Unassembled WGS sequence"/>
</dbReference>
<dbReference type="RefSeq" id="WP_156102825.1">
    <property type="nucleotide sequence ID" value="NZ_AQRC01000001.1"/>
</dbReference>
<dbReference type="PATRIC" id="fig|1317124.6.peg.9"/>
<gene>
    <name evidence="3" type="ORF">DW2_00050</name>
</gene>
<organism evidence="3 4">
    <name type="scientific">Thioclava atlantica</name>
    <dbReference type="NCBI Taxonomy" id="1317124"/>
    <lineage>
        <taxon>Bacteria</taxon>
        <taxon>Pseudomonadati</taxon>
        <taxon>Pseudomonadota</taxon>
        <taxon>Alphaproteobacteria</taxon>
        <taxon>Rhodobacterales</taxon>
        <taxon>Paracoccaceae</taxon>
        <taxon>Thioclava</taxon>
    </lineage>
</organism>
<dbReference type="AlphaFoldDB" id="A0A085U0K6"/>
<dbReference type="OrthoDB" id="7769439at2"/>
<reference evidence="4" key="1">
    <citation type="submission" date="2013-04" db="EMBL/GenBank/DDBJ databases">
        <title>Thioclava sp. 13D2W-2 Genome Sequencing.</title>
        <authorList>
            <person name="Lai Q."/>
            <person name="Li G."/>
            <person name="Shao Z."/>
        </authorList>
    </citation>
    <scope>NUCLEOTIDE SEQUENCE [LARGE SCALE GENOMIC DNA]</scope>
    <source>
        <strain evidence="4">13D2W-2</strain>
    </source>
</reference>
<dbReference type="Pfam" id="PF01076">
    <property type="entry name" value="Mob_Pre"/>
    <property type="match status" value="1"/>
</dbReference>
<accession>A0A085U0K6</accession>
<dbReference type="InterPro" id="IPR001668">
    <property type="entry name" value="Mob_Pre"/>
</dbReference>
<dbReference type="GO" id="GO:0006310">
    <property type="term" value="P:DNA recombination"/>
    <property type="evidence" value="ECO:0007669"/>
    <property type="project" value="InterPro"/>
</dbReference>
<dbReference type="eggNOG" id="COG1196">
    <property type="taxonomic scope" value="Bacteria"/>
</dbReference>
<dbReference type="GO" id="GO:0003677">
    <property type="term" value="F:DNA binding"/>
    <property type="evidence" value="ECO:0007669"/>
    <property type="project" value="InterPro"/>
</dbReference>
<dbReference type="Gene3D" id="3.30.930.30">
    <property type="match status" value="1"/>
</dbReference>
<name>A0A085U0K6_9RHOB</name>
<reference evidence="3 4" key="2">
    <citation type="journal article" date="2015" name="Antonie Van Leeuwenhoek">
        <title>Thioclava indica sp. nov., isolated from surface seawater of the Indian Ocean.</title>
        <authorList>
            <person name="Liu Y."/>
            <person name="Lai Q."/>
            <person name="Du J."/>
            <person name="Xu H."/>
            <person name="Jiang L."/>
            <person name="Shao Z."/>
        </authorList>
    </citation>
    <scope>NUCLEOTIDE SEQUENCE [LARGE SCALE GENOMIC DNA]</scope>
    <source>
        <strain evidence="3 4">13D2W-2</strain>
    </source>
</reference>
<dbReference type="EMBL" id="AQRC01000001">
    <property type="protein sequence ID" value="KFE36503.1"/>
    <property type="molecule type" value="Genomic_DNA"/>
</dbReference>
<evidence type="ECO:0000256" key="1">
    <source>
        <dbReference type="SAM" id="Coils"/>
    </source>
</evidence>
<comment type="caution">
    <text evidence="3">The sequence shown here is derived from an EMBL/GenBank/DDBJ whole genome shotgun (WGS) entry which is preliminary data.</text>
</comment>
<evidence type="ECO:0000313" key="3">
    <source>
        <dbReference type="EMBL" id="KFE36503.1"/>
    </source>
</evidence>
<proteinExistence type="predicted"/>